<sequence>MSGDDVSPRVDTTPPPRNIQPASSQTSREEAGRDSPVTDGPSVKLLPNNSSFQTLSPFKIASASPRTNTLQPMERIDVMPEGVQKNFLRMRELMNSYVQEERAKGVKVRLAYEDEPEVTFSPIPPPSGIHAIHEEAAVTSSLSQNRTPPATGEDLFQHHMAPMTSGPATPAVRPLMQETLTATRAEANEIFQPYRSTSLTCFSEKIANFDFPTKIKMPANIKTYDGTND</sequence>
<name>A0ACB9IKA7_9ASTR</name>
<keyword evidence="2" id="KW-1185">Reference proteome</keyword>
<protein>
    <submittedName>
        <fullName evidence="1">Uncharacterized protein</fullName>
    </submittedName>
</protein>
<dbReference type="Proteomes" id="UP001056120">
    <property type="component" value="Linkage Group LG08"/>
</dbReference>
<reference evidence="2" key="1">
    <citation type="journal article" date="2022" name="Mol. Ecol. Resour.">
        <title>The genomes of chicory, endive, great burdock and yacon provide insights into Asteraceae palaeo-polyploidization history and plant inulin production.</title>
        <authorList>
            <person name="Fan W."/>
            <person name="Wang S."/>
            <person name="Wang H."/>
            <person name="Wang A."/>
            <person name="Jiang F."/>
            <person name="Liu H."/>
            <person name="Zhao H."/>
            <person name="Xu D."/>
            <person name="Zhang Y."/>
        </authorList>
    </citation>
    <scope>NUCLEOTIDE SEQUENCE [LARGE SCALE GENOMIC DNA]</scope>
    <source>
        <strain evidence="2">cv. Yunnan</strain>
    </source>
</reference>
<organism evidence="1 2">
    <name type="scientific">Smallanthus sonchifolius</name>
    <dbReference type="NCBI Taxonomy" id="185202"/>
    <lineage>
        <taxon>Eukaryota</taxon>
        <taxon>Viridiplantae</taxon>
        <taxon>Streptophyta</taxon>
        <taxon>Embryophyta</taxon>
        <taxon>Tracheophyta</taxon>
        <taxon>Spermatophyta</taxon>
        <taxon>Magnoliopsida</taxon>
        <taxon>eudicotyledons</taxon>
        <taxon>Gunneridae</taxon>
        <taxon>Pentapetalae</taxon>
        <taxon>asterids</taxon>
        <taxon>campanulids</taxon>
        <taxon>Asterales</taxon>
        <taxon>Asteraceae</taxon>
        <taxon>Asteroideae</taxon>
        <taxon>Heliantheae alliance</taxon>
        <taxon>Millerieae</taxon>
        <taxon>Smallanthus</taxon>
    </lineage>
</organism>
<comment type="caution">
    <text evidence="1">The sequence shown here is derived from an EMBL/GenBank/DDBJ whole genome shotgun (WGS) entry which is preliminary data.</text>
</comment>
<accession>A0ACB9IKA7</accession>
<evidence type="ECO:0000313" key="2">
    <source>
        <dbReference type="Proteomes" id="UP001056120"/>
    </source>
</evidence>
<reference evidence="1 2" key="2">
    <citation type="journal article" date="2022" name="Mol. Ecol. Resour.">
        <title>The genomes of chicory, endive, great burdock and yacon provide insights into Asteraceae paleo-polyploidization history and plant inulin production.</title>
        <authorList>
            <person name="Fan W."/>
            <person name="Wang S."/>
            <person name="Wang H."/>
            <person name="Wang A."/>
            <person name="Jiang F."/>
            <person name="Liu H."/>
            <person name="Zhao H."/>
            <person name="Xu D."/>
            <person name="Zhang Y."/>
        </authorList>
    </citation>
    <scope>NUCLEOTIDE SEQUENCE [LARGE SCALE GENOMIC DNA]</scope>
    <source>
        <strain evidence="2">cv. Yunnan</strain>
        <tissue evidence="1">Leaves</tissue>
    </source>
</reference>
<proteinExistence type="predicted"/>
<gene>
    <name evidence="1" type="ORF">L1987_23918</name>
</gene>
<evidence type="ECO:0000313" key="1">
    <source>
        <dbReference type="EMBL" id="KAI3807978.1"/>
    </source>
</evidence>
<dbReference type="EMBL" id="CM042025">
    <property type="protein sequence ID" value="KAI3807978.1"/>
    <property type="molecule type" value="Genomic_DNA"/>
</dbReference>